<gene>
    <name evidence="2" type="ORF">MWH26_10400</name>
</gene>
<protein>
    <submittedName>
        <fullName evidence="2">Uncharacterized protein</fullName>
    </submittedName>
</protein>
<keyword evidence="3" id="KW-1185">Reference proteome</keyword>
<keyword evidence="1" id="KW-1133">Transmembrane helix</keyword>
<proteinExistence type="predicted"/>
<dbReference type="EMBL" id="CP095848">
    <property type="protein sequence ID" value="UPL47609.1"/>
    <property type="molecule type" value="Genomic_DNA"/>
</dbReference>
<evidence type="ECO:0000313" key="3">
    <source>
        <dbReference type="Proteomes" id="UP000829647"/>
    </source>
</evidence>
<name>A0ABY4J876_9BACT</name>
<evidence type="ECO:0000256" key="1">
    <source>
        <dbReference type="SAM" id="Phobius"/>
    </source>
</evidence>
<feature type="transmembrane region" description="Helical" evidence="1">
    <location>
        <begin position="90"/>
        <end position="112"/>
    </location>
</feature>
<accession>A0ABY4J876</accession>
<evidence type="ECO:0000313" key="2">
    <source>
        <dbReference type="EMBL" id="UPL47609.1"/>
    </source>
</evidence>
<dbReference type="RefSeq" id="WP_247974221.1">
    <property type="nucleotide sequence ID" value="NZ_CP095848.1"/>
</dbReference>
<feature type="transmembrane region" description="Helical" evidence="1">
    <location>
        <begin position="124"/>
        <end position="147"/>
    </location>
</feature>
<keyword evidence="1" id="KW-0472">Membrane</keyword>
<reference evidence="2 3" key="1">
    <citation type="submission" date="2022-04" db="EMBL/GenBank/DDBJ databases">
        <title>Hymenobacter sp. isolated from the air.</title>
        <authorList>
            <person name="Won M."/>
            <person name="Lee C.-M."/>
            <person name="Woen H.-Y."/>
            <person name="Kwon S.-W."/>
        </authorList>
    </citation>
    <scope>NUCLEOTIDE SEQUENCE [LARGE SCALE GENOMIC DNA]</scope>
    <source>
        <strain evidence="3">5516 S-25</strain>
    </source>
</reference>
<dbReference type="Proteomes" id="UP000829647">
    <property type="component" value="Chromosome"/>
</dbReference>
<keyword evidence="1" id="KW-0812">Transmembrane</keyword>
<organism evidence="2 3">
    <name type="scientific">Hymenobacter sublimis</name>
    <dbReference type="NCBI Taxonomy" id="2933777"/>
    <lineage>
        <taxon>Bacteria</taxon>
        <taxon>Pseudomonadati</taxon>
        <taxon>Bacteroidota</taxon>
        <taxon>Cytophagia</taxon>
        <taxon>Cytophagales</taxon>
        <taxon>Hymenobacteraceae</taxon>
        <taxon>Hymenobacter</taxon>
    </lineage>
</organism>
<sequence>MWWIPSTEDILVSKLAPEDVLRIVEANTACSSTFIPQKELFRGTIQANRFAIWRLSMFTNWATWPQVTGWIEPNPYGSGTVLLLRQRASLIAFGFGSISSFLIAMGVSALLWEPMLDGKLHLPQLLLPFLFPLCIILFTLLPFRLAAAENRRILTRLLFL</sequence>